<dbReference type="GO" id="GO:0005886">
    <property type="term" value="C:plasma membrane"/>
    <property type="evidence" value="ECO:0007669"/>
    <property type="project" value="UniProtKB-SubCell"/>
</dbReference>
<dbReference type="Pfam" id="PF07681">
    <property type="entry name" value="DoxX"/>
    <property type="match status" value="1"/>
</dbReference>
<dbReference type="PANTHER" id="PTHR33452:SF4">
    <property type="entry name" value="BLL4328 PROTEIN"/>
    <property type="match status" value="1"/>
</dbReference>
<evidence type="ECO:0000256" key="5">
    <source>
        <dbReference type="ARBA" id="ARBA00022989"/>
    </source>
</evidence>
<comment type="similarity">
    <text evidence="2">Belongs to the DoxX family.</text>
</comment>
<comment type="caution">
    <text evidence="8">The sequence shown here is derived from an EMBL/GenBank/DDBJ whole genome shotgun (WGS) entry which is preliminary data.</text>
</comment>
<name>A0A7W7IP05_9CAUL</name>
<dbReference type="InterPro" id="IPR051907">
    <property type="entry name" value="DoxX-like_oxidoreductase"/>
</dbReference>
<evidence type="ECO:0000256" key="6">
    <source>
        <dbReference type="ARBA" id="ARBA00023136"/>
    </source>
</evidence>
<comment type="subcellular location">
    <subcellularLocation>
        <location evidence="1">Cell membrane</location>
        <topology evidence="1">Multi-pass membrane protein</topology>
    </subcellularLocation>
</comment>
<evidence type="ECO:0000313" key="9">
    <source>
        <dbReference type="Proteomes" id="UP000539957"/>
    </source>
</evidence>
<reference evidence="8 9" key="1">
    <citation type="submission" date="2020-08" db="EMBL/GenBank/DDBJ databases">
        <title>Functional genomics of gut bacteria from endangered species of beetles.</title>
        <authorList>
            <person name="Carlos-Shanley C."/>
        </authorList>
    </citation>
    <scope>NUCLEOTIDE SEQUENCE [LARGE SCALE GENOMIC DNA]</scope>
    <source>
        <strain evidence="8 9">S00123</strain>
    </source>
</reference>
<dbReference type="Proteomes" id="UP000539957">
    <property type="component" value="Unassembled WGS sequence"/>
</dbReference>
<sequence length="139" mass="14759">MASSTSLSAWAPRFQSILRIVAGLLILQHGAQKILGFPPGGQDGGFDVSSLSTLAGWSGPIELVGGVLIVLGLFSRPTAFILSGFTAVAYWMVHAPQSPYPINNGGELAALYCFVFLYLFFAGPGPIALDNMMRGGRRR</sequence>
<feature type="transmembrane region" description="Helical" evidence="7">
    <location>
        <begin position="79"/>
        <end position="97"/>
    </location>
</feature>
<evidence type="ECO:0000256" key="2">
    <source>
        <dbReference type="ARBA" id="ARBA00006679"/>
    </source>
</evidence>
<keyword evidence="5 7" id="KW-1133">Transmembrane helix</keyword>
<dbReference type="PANTHER" id="PTHR33452">
    <property type="entry name" value="OXIDOREDUCTASE CATD-RELATED"/>
    <property type="match status" value="1"/>
</dbReference>
<organism evidence="8 9">
    <name type="scientific">Brevundimonas bullata</name>
    <dbReference type="NCBI Taxonomy" id="13160"/>
    <lineage>
        <taxon>Bacteria</taxon>
        <taxon>Pseudomonadati</taxon>
        <taxon>Pseudomonadota</taxon>
        <taxon>Alphaproteobacteria</taxon>
        <taxon>Caulobacterales</taxon>
        <taxon>Caulobacteraceae</taxon>
        <taxon>Brevundimonas</taxon>
    </lineage>
</organism>
<evidence type="ECO:0000256" key="1">
    <source>
        <dbReference type="ARBA" id="ARBA00004651"/>
    </source>
</evidence>
<protein>
    <submittedName>
        <fullName evidence="8">Putative oxidoreductase</fullName>
    </submittedName>
</protein>
<feature type="transmembrane region" description="Helical" evidence="7">
    <location>
        <begin position="54"/>
        <end position="74"/>
    </location>
</feature>
<dbReference type="EMBL" id="JACHKY010000002">
    <property type="protein sequence ID" value="MBB4797637.1"/>
    <property type="molecule type" value="Genomic_DNA"/>
</dbReference>
<evidence type="ECO:0000256" key="3">
    <source>
        <dbReference type="ARBA" id="ARBA00022475"/>
    </source>
</evidence>
<evidence type="ECO:0000256" key="7">
    <source>
        <dbReference type="SAM" id="Phobius"/>
    </source>
</evidence>
<proteinExistence type="inferred from homology"/>
<evidence type="ECO:0000256" key="4">
    <source>
        <dbReference type="ARBA" id="ARBA00022692"/>
    </source>
</evidence>
<evidence type="ECO:0000313" key="8">
    <source>
        <dbReference type="EMBL" id="MBB4797637.1"/>
    </source>
</evidence>
<dbReference type="InterPro" id="IPR032808">
    <property type="entry name" value="DoxX"/>
</dbReference>
<keyword evidence="6 7" id="KW-0472">Membrane</keyword>
<dbReference type="AlphaFoldDB" id="A0A7W7IP05"/>
<keyword evidence="9" id="KW-1185">Reference proteome</keyword>
<keyword evidence="4 7" id="KW-0812">Transmembrane</keyword>
<keyword evidence="3" id="KW-1003">Cell membrane</keyword>
<dbReference type="RefSeq" id="WP_184268383.1">
    <property type="nucleotide sequence ID" value="NZ_JACHKY010000002.1"/>
</dbReference>
<feature type="transmembrane region" description="Helical" evidence="7">
    <location>
        <begin position="109"/>
        <end position="129"/>
    </location>
</feature>
<accession>A0A7W7IP05</accession>
<gene>
    <name evidence="8" type="ORF">HNP32_001361</name>
</gene>